<name>I2NI43_9PAST</name>
<proteinExistence type="predicted"/>
<organism evidence="1 2">
    <name type="scientific">Haemophilus paraphrohaemolyticus HK411</name>
    <dbReference type="NCBI Taxonomy" id="1095743"/>
    <lineage>
        <taxon>Bacteria</taxon>
        <taxon>Pseudomonadati</taxon>
        <taxon>Pseudomonadota</taxon>
        <taxon>Gammaproteobacteria</taxon>
        <taxon>Pasteurellales</taxon>
        <taxon>Pasteurellaceae</taxon>
        <taxon>Haemophilus</taxon>
    </lineage>
</organism>
<evidence type="ECO:0000313" key="2">
    <source>
        <dbReference type="Proteomes" id="UP000003345"/>
    </source>
</evidence>
<reference evidence="1 2" key="1">
    <citation type="submission" date="2012-04" db="EMBL/GenBank/DDBJ databases">
        <authorList>
            <person name="Harkins D.M."/>
            <person name="Madupu R."/>
            <person name="Durkin A.S."/>
            <person name="Torralba M."/>
            <person name="Methe B."/>
            <person name="Sutton G.G."/>
            <person name="Nelson K.E."/>
        </authorList>
    </citation>
    <scope>NUCLEOTIDE SEQUENCE [LARGE SCALE GENOMIC DNA]</scope>
    <source>
        <strain evidence="1 2">HK411</strain>
    </source>
</reference>
<protein>
    <submittedName>
        <fullName evidence="1">Uncharacterized protein</fullName>
    </submittedName>
</protein>
<accession>I2NI43</accession>
<sequence>MAGMPVRSKNTMFSIASSFFFCVVRDMQAVEFTKNIANSTACY</sequence>
<evidence type="ECO:0000313" key="1">
    <source>
        <dbReference type="EMBL" id="EIG25504.1"/>
    </source>
</evidence>
<dbReference type="AlphaFoldDB" id="I2NI43"/>
<dbReference type="PATRIC" id="fig|1095743.3.peg.1136"/>
<gene>
    <name evidence="1" type="ORF">HMPREF1054_1386</name>
</gene>
<comment type="caution">
    <text evidence="1">The sequence shown here is derived from an EMBL/GenBank/DDBJ whole genome shotgun (WGS) entry which is preliminary data.</text>
</comment>
<dbReference type="EMBL" id="AJMU01000055">
    <property type="protein sequence ID" value="EIG25504.1"/>
    <property type="molecule type" value="Genomic_DNA"/>
</dbReference>
<dbReference type="Proteomes" id="UP000003345">
    <property type="component" value="Unassembled WGS sequence"/>
</dbReference>